<keyword evidence="3" id="KW-1185">Reference proteome</keyword>
<keyword evidence="1" id="KW-0472">Membrane</keyword>
<dbReference type="EMBL" id="JBBWWQ010000018">
    <property type="protein sequence ID" value="KAK8921331.1"/>
    <property type="molecule type" value="Genomic_DNA"/>
</dbReference>
<protein>
    <submittedName>
        <fullName evidence="2">Uncharacterized protein</fullName>
    </submittedName>
</protein>
<dbReference type="AlphaFoldDB" id="A0AAP0AZZ1"/>
<keyword evidence="1" id="KW-0812">Transmembrane</keyword>
<organism evidence="2 3">
    <name type="scientific">Platanthera zijinensis</name>
    <dbReference type="NCBI Taxonomy" id="2320716"/>
    <lineage>
        <taxon>Eukaryota</taxon>
        <taxon>Viridiplantae</taxon>
        <taxon>Streptophyta</taxon>
        <taxon>Embryophyta</taxon>
        <taxon>Tracheophyta</taxon>
        <taxon>Spermatophyta</taxon>
        <taxon>Magnoliopsida</taxon>
        <taxon>Liliopsida</taxon>
        <taxon>Asparagales</taxon>
        <taxon>Orchidaceae</taxon>
        <taxon>Orchidoideae</taxon>
        <taxon>Orchideae</taxon>
        <taxon>Orchidinae</taxon>
        <taxon>Platanthera</taxon>
    </lineage>
</organism>
<name>A0AAP0AZZ1_9ASPA</name>
<evidence type="ECO:0000313" key="3">
    <source>
        <dbReference type="Proteomes" id="UP001418222"/>
    </source>
</evidence>
<feature type="transmembrane region" description="Helical" evidence="1">
    <location>
        <begin position="80"/>
        <end position="98"/>
    </location>
</feature>
<reference evidence="2 3" key="1">
    <citation type="journal article" date="2022" name="Nat. Plants">
        <title>Genomes of leafy and leafless Platanthera orchids illuminate the evolution of mycoheterotrophy.</title>
        <authorList>
            <person name="Li M.H."/>
            <person name="Liu K.W."/>
            <person name="Li Z."/>
            <person name="Lu H.C."/>
            <person name="Ye Q.L."/>
            <person name="Zhang D."/>
            <person name="Wang J.Y."/>
            <person name="Li Y.F."/>
            <person name="Zhong Z.M."/>
            <person name="Liu X."/>
            <person name="Yu X."/>
            <person name="Liu D.K."/>
            <person name="Tu X.D."/>
            <person name="Liu B."/>
            <person name="Hao Y."/>
            <person name="Liao X.Y."/>
            <person name="Jiang Y.T."/>
            <person name="Sun W.H."/>
            <person name="Chen J."/>
            <person name="Chen Y.Q."/>
            <person name="Ai Y."/>
            <person name="Zhai J.W."/>
            <person name="Wu S.S."/>
            <person name="Zhou Z."/>
            <person name="Hsiao Y.Y."/>
            <person name="Wu W.L."/>
            <person name="Chen Y.Y."/>
            <person name="Lin Y.F."/>
            <person name="Hsu J.L."/>
            <person name="Li C.Y."/>
            <person name="Wang Z.W."/>
            <person name="Zhao X."/>
            <person name="Zhong W.Y."/>
            <person name="Ma X.K."/>
            <person name="Ma L."/>
            <person name="Huang J."/>
            <person name="Chen G.Z."/>
            <person name="Huang M.Z."/>
            <person name="Huang L."/>
            <person name="Peng D.H."/>
            <person name="Luo Y.B."/>
            <person name="Zou S.Q."/>
            <person name="Chen S.P."/>
            <person name="Lan S."/>
            <person name="Tsai W.C."/>
            <person name="Van de Peer Y."/>
            <person name="Liu Z.J."/>
        </authorList>
    </citation>
    <scope>NUCLEOTIDE SEQUENCE [LARGE SCALE GENOMIC DNA]</scope>
    <source>
        <strain evidence="2">Lor287</strain>
    </source>
</reference>
<evidence type="ECO:0000256" key="1">
    <source>
        <dbReference type="SAM" id="Phobius"/>
    </source>
</evidence>
<proteinExistence type="predicted"/>
<evidence type="ECO:0000313" key="2">
    <source>
        <dbReference type="EMBL" id="KAK8921331.1"/>
    </source>
</evidence>
<keyword evidence="1" id="KW-1133">Transmembrane helix</keyword>
<dbReference type="Proteomes" id="UP001418222">
    <property type="component" value="Unassembled WGS sequence"/>
</dbReference>
<gene>
    <name evidence="2" type="ORF">KSP39_PZI020898</name>
</gene>
<comment type="caution">
    <text evidence="2">The sequence shown here is derived from an EMBL/GenBank/DDBJ whole genome shotgun (WGS) entry which is preliminary data.</text>
</comment>
<accession>A0AAP0AZZ1</accession>
<sequence>MVVQLHMSVCFSCSAHLFIFDCSAAHLLSRRVSGYSVAHQHISSLTIPKHPLFLMSLSAGFIELHPSPALSSGTTVPNPSSIFFSFFYCFVFYLILFLQKV</sequence>